<keyword evidence="5 7" id="KW-0408">Iron</keyword>
<protein>
    <submittedName>
        <fullName evidence="8">Cytochrome P450</fullName>
    </submittedName>
</protein>
<sequence length="391" mass="42717">MSIELAALFTAPDRDAFLADLGKRGPVTQGRYLDGTPIWLVTGYEESLAALTDPRLSSDIARQSRLDVAAAAGLPEDVRPYLMKTLGAYDPPDHTRLRKLLSREFTVRRVHGLRPRIQQIVDELLDHIAGQDEADLIESFAYPLPIRVICELLGVPEADRDAWRAWSAALTAANLDAIATGARELVRYMFRLIEAKRVQPGDDLLSALANAQDRLSDEELTSVAITILMAGHETTVSLISSGASLLLTHPEQADRLRGDADAMAVAVEEMLRHSGPAEIAPMRFTLEPVDIGGVTIPAGEAVQIVNATANRDPRRFADPDRLQLDRPDNQHLSFGHGIHFCLGAALARAEAQIALHTLLTRLPSVRLAVPAEHITWQPGLQRALSALPVRL</sequence>
<dbReference type="SUPFAM" id="SSF48264">
    <property type="entry name" value="Cytochrome P450"/>
    <property type="match status" value="1"/>
</dbReference>
<evidence type="ECO:0000256" key="6">
    <source>
        <dbReference type="ARBA" id="ARBA00023033"/>
    </source>
</evidence>
<dbReference type="CDD" id="cd11029">
    <property type="entry name" value="CYP107-like"/>
    <property type="match status" value="1"/>
</dbReference>
<dbReference type="Proteomes" id="UP000605361">
    <property type="component" value="Unassembled WGS sequence"/>
</dbReference>
<dbReference type="GO" id="GO:0005506">
    <property type="term" value="F:iron ion binding"/>
    <property type="evidence" value="ECO:0007669"/>
    <property type="project" value="InterPro"/>
</dbReference>
<dbReference type="PRINTS" id="PR00359">
    <property type="entry name" value="BP450"/>
</dbReference>
<dbReference type="Gene3D" id="1.10.630.10">
    <property type="entry name" value="Cytochrome P450"/>
    <property type="match status" value="1"/>
</dbReference>
<proteinExistence type="inferred from homology"/>
<evidence type="ECO:0000313" key="9">
    <source>
        <dbReference type="Proteomes" id="UP000605361"/>
    </source>
</evidence>
<name>A0A931F3S0_9ACTN</name>
<dbReference type="InterPro" id="IPR017972">
    <property type="entry name" value="Cyt_P450_CS"/>
</dbReference>
<evidence type="ECO:0000256" key="4">
    <source>
        <dbReference type="ARBA" id="ARBA00023002"/>
    </source>
</evidence>
<comment type="caution">
    <text evidence="8">The sequence shown here is derived from an EMBL/GenBank/DDBJ whole genome shotgun (WGS) entry which is preliminary data.</text>
</comment>
<evidence type="ECO:0000256" key="5">
    <source>
        <dbReference type="ARBA" id="ARBA00023004"/>
    </source>
</evidence>
<dbReference type="PANTHER" id="PTHR46696">
    <property type="entry name" value="P450, PUTATIVE (EUROFUNG)-RELATED"/>
    <property type="match status" value="1"/>
</dbReference>
<dbReference type="EMBL" id="JADOGI010000241">
    <property type="protein sequence ID" value="MBF8192920.1"/>
    <property type="molecule type" value="Genomic_DNA"/>
</dbReference>
<gene>
    <name evidence="8" type="ORF">ITP53_46050</name>
</gene>
<comment type="similarity">
    <text evidence="1 7">Belongs to the cytochrome P450 family.</text>
</comment>
<organism evidence="8 9">
    <name type="scientific">Nonomuraea cypriaca</name>
    <dbReference type="NCBI Taxonomy" id="1187855"/>
    <lineage>
        <taxon>Bacteria</taxon>
        <taxon>Bacillati</taxon>
        <taxon>Actinomycetota</taxon>
        <taxon>Actinomycetes</taxon>
        <taxon>Streptosporangiales</taxon>
        <taxon>Streptosporangiaceae</taxon>
        <taxon>Nonomuraea</taxon>
    </lineage>
</organism>
<dbReference type="AlphaFoldDB" id="A0A931F3S0"/>
<dbReference type="GO" id="GO:0004497">
    <property type="term" value="F:monooxygenase activity"/>
    <property type="evidence" value="ECO:0007669"/>
    <property type="project" value="UniProtKB-KW"/>
</dbReference>
<reference evidence="8" key="1">
    <citation type="submission" date="2020-11" db="EMBL/GenBank/DDBJ databases">
        <title>Whole-genome analyses of Nonomuraea sp. K274.</title>
        <authorList>
            <person name="Veyisoglu A."/>
        </authorList>
    </citation>
    <scope>NUCLEOTIDE SEQUENCE</scope>
    <source>
        <strain evidence="8">K274</strain>
    </source>
</reference>
<accession>A0A931F3S0</accession>
<dbReference type="GO" id="GO:0020037">
    <property type="term" value="F:heme binding"/>
    <property type="evidence" value="ECO:0007669"/>
    <property type="project" value="InterPro"/>
</dbReference>
<dbReference type="InterPro" id="IPR001128">
    <property type="entry name" value="Cyt_P450"/>
</dbReference>
<keyword evidence="4 7" id="KW-0560">Oxidoreductase</keyword>
<keyword evidence="6 7" id="KW-0503">Monooxygenase</keyword>
<keyword evidence="3 7" id="KW-0479">Metal-binding</keyword>
<dbReference type="InterPro" id="IPR036396">
    <property type="entry name" value="Cyt_P450_sf"/>
</dbReference>
<evidence type="ECO:0000256" key="7">
    <source>
        <dbReference type="RuleBase" id="RU000461"/>
    </source>
</evidence>
<evidence type="ECO:0000256" key="1">
    <source>
        <dbReference type="ARBA" id="ARBA00010617"/>
    </source>
</evidence>
<dbReference type="InterPro" id="IPR002397">
    <property type="entry name" value="Cyt_P450_B"/>
</dbReference>
<dbReference type="PANTHER" id="PTHR46696:SF1">
    <property type="entry name" value="CYTOCHROME P450 YJIB-RELATED"/>
    <property type="match status" value="1"/>
</dbReference>
<evidence type="ECO:0000256" key="3">
    <source>
        <dbReference type="ARBA" id="ARBA00022723"/>
    </source>
</evidence>
<evidence type="ECO:0000256" key="2">
    <source>
        <dbReference type="ARBA" id="ARBA00022617"/>
    </source>
</evidence>
<dbReference type="GO" id="GO:0016705">
    <property type="term" value="F:oxidoreductase activity, acting on paired donors, with incorporation or reduction of molecular oxygen"/>
    <property type="evidence" value="ECO:0007669"/>
    <property type="project" value="InterPro"/>
</dbReference>
<dbReference type="FunFam" id="1.10.630.10:FF:000018">
    <property type="entry name" value="Cytochrome P450 monooxygenase"/>
    <property type="match status" value="1"/>
</dbReference>
<keyword evidence="9" id="KW-1185">Reference proteome</keyword>
<dbReference type="PROSITE" id="PS00086">
    <property type="entry name" value="CYTOCHROME_P450"/>
    <property type="match status" value="1"/>
</dbReference>
<dbReference type="Pfam" id="PF00067">
    <property type="entry name" value="p450"/>
    <property type="match status" value="1"/>
</dbReference>
<dbReference type="RefSeq" id="WP_195901802.1">
    <property type="nucleotide sequence ID" value="NZ_JADOGI010000241.1"/>
</dbReference>
<keyword evidence="2 7" id="KW-0349">Heme</keyword>
<evidence type="ECO:0000313" key="8">
    <source>
        <dbReference type="EMBL" id="MBF8192920.1"/>
    </source>
</evidence>